<name>A0A2P2QWF5_RHIMU</name>
<proteinExistence type="predicted"/>
<organism evidence="1">
    <name type="scientific">Rhizophora mucronata</name>
    <name type="common">Asiatic mangrove</name>
    <dbReference type="NCBI Taxonomy" id="61149"/>
    <lineage>
        <taxon>Eukaryota</taxon>
        <taxon>Viridiplantae</taxon>
        <taxon>Streptophyta</taxon>
        <taxon>Embryophyta</taxon>
        <taxon>Tracheophyta</taxon>
        <taxon>Spermatophyta</taxon>
        <taxon>Magnoliopsida</taxon>
        <taxon>eudicotyledons</taxon>
        <taxon>Gunneridae</taxon>
        <taxon>Pentapetalae</taxon>
        <taxon>rosids</taxon>
        <taxon>fabids</taxon>
        <taxon>Malpighiales</taxon>
        <taxon>Rhizophoraceae</taxon>
        <taxon>Rhizophora</taxon>
    </lineage>
</organism>
<evidence type="ECO:0000313" key="1">
    <source>
        <dbReference type="EMBL" id="MBX71211.1"/>
    </source>
</evidence>
<protein>
    <submittedName>
        <fullName evidence="1">Uncharacterized protein</fullName>
    </submittedName>
</protein>
<dbReference type="EMBL" id="GGEC01090727">
    <property type="protein sequence ID" value="MBX71211.1"/>
    <property type="molecule type" value="Transcribed_RNA"/>
</dbReference>
<reference evidence="1" key="1">
    <citation type="submission" date="2018-02" db="EMBL/GenBank/DDBJ databases">
        <title>Rhizophora mucronata_Transcriptome.</title>
        <authorList>
            <person name="Meera S.P."/>
            <person name="Sreeshan A."/>
            <person name="Augustine A."/>
        </authorList>
    </citation>
    <scope>NUCLEOTIDE SEQUENCE</scope>
    <source>
        <tissue evidence="1">Leaf</tissue>
    </source>
</reference>
<sequence>MRERSSNGKITFKRFRSGVKTKEEGNGYMLLFSLNKPIIAAFLSPHS</sequence>
<accession>A0A2P2QWF5</accession>
<dbReference type="AlphaFoldDB" id="A0A2P2QWF5"/>